<evidence type="ECO:0000313" key="3">
    <source>
        <dbReference type="Proteomes" id="UP000661696"/>
    </source>
</evidence>
<keyword evidence="3" id="KW-1185">Reference proteome</keyword>
<dbReference type="EMBL" id="JAELVM010000001">
    <property type="protein sequence ID" value="MBL1221222.1"/>
    <property type="molecule type" value="Genomic_DNA"/>
</dbReference>
<protein>
    <submittedName>
        <fullName evidence="2">Uncharacterized protein</fullName>
    </submittedName>
</protein>
<reference evidence="2 3" key="1">
    <citation type="submission" date="2020-12" db="EMBL/GenBank/DDBJ databases">
        <title>Chryseobacterium endoalhailicus sp. nov., isolated from seed of leguminous plant.</title>
        <authorList>
            <person name="Zhang X."/>
        </authorList>
    </citation>
    <scope>NUCLEOTIDE SEQUENCE [LARGE SCALE GENOMIC DNA]</scope>
    <source>
        <strain evidence="2 3">L7</strain>
    </source>
</reference>
<keyword evidence="1" id="KW-0732">Signal</keyword>
<gene>
    <name evidence="2" type="ORF">JET18_10250</name>
</gene>
<name>A0ABS1QFW7_9FLAO</name>
<dbReference type="Proteomes" id="UP000661696">
    <property type="component" value="Unassembled WGS sequence"/>
</dbReference>
<evidence type="ECO:0000256" key="1">
    <source>
        <dbReference type="SAM" id="SignalP"/>
    </source>
</evidence>
<comment type="caution">
    <text evidence="2">The sequence shown here is derived from an EMBL/GenBank/DDBJ whole genome shotgun (WGS) entry which is preliminary data.</text>
</comment>
<dbReference type="RefSeq" id="WP_202090641.1">
    <property type="nucleotide sequence ID" value="NZ_JAELVM010000001.1"/>
</dbReference>
<accession>A0ABS1QFW7</accession>
<proteinExistence type="predicted"/>
<sequence length="103" mass="11751">MKILLFPFLLISISLSAQKEDKRAPLAKEDSPKISYFKDLKELPVKTEKEEKDPYKMLTVIPKDTSAYIALKEAKKDDSKYRILNAITPEKTAPEPKKAEPSK</sequence>
<evidence type="ECO:0000313" key="2">
    <source>
        <dbReference type="EMBL" id="MBL1221222.1"/>
    </source>
</evidence>
<feature type="signal peptide" evidence="1">
    <location>
        <begin position="1"/>
        <end position="19"/>
    </location>
</feature>
<organism evidence="2 3">
    <name type="scientific">Chryseobacterium endalhagicum</name>
    <dbReference type="NCBI Taxonomy" id="2797638"/>
    <lineage>
        <taxon>Bacteria</taxon>
        <taxon>Pseudomonadati</taxon>
        <taxon>Bacteroidota</taxon>
        <taxon>Flavobacteriia</taxon>
        <taxon>Flavobacteriales</taxon>
        <taxon>Weeksellaceae</taxon>
        <taxon>Chryseobacterium group</taxon>
        <taxon>Chryseobacterium</taxon>
    </lineage>
</organism>
<feature type="chain" id="PRO_5046975299" evidence="1">
    <location>
        <begin position="20"/>
        <end position="103"/>
    </location>
</feature>